<dbReference type="SUPFAM" id="SSF103473">
    <property type="entry name" value="MFS general substrate transporter"/>
    <property type="match status" value="1"/>
</dbReference>
<evidence type="ECO:0000256" key="2">
    <source>
        <dbReference type="ARBA" id="ARBA00022448"/>
    </source>
</evidence>
<feature type="transmembrane region" description="Helical" evidence="6">
    <location>
        <begin position="20"/>
        <end position="46"/>
    </location>
</feature>
<evidence type="ECO:0000313" key="9">
    <source>
        <dbReference type="Proteomes" id="UP000791440"/>
    </source>
</evidence>
<gene>
    <name evidence="8" type="ORF">O3G_MSEX006027</name>
</gene>
<dbReference type="AlphaFoldDB" id="A0A921Z1P6"/>
<feature type="domain" description="Major facilitator superfamily (MFS) profile" evidence="7">
    <location>
        <begin position="21"/>
        <end position="482"/>
    </location>
</feature>
<dbReference type="InterPro" id="IPR036259">
    <property type="entry name" value="MFS_trans_sf"/>
</dbReference>
<feature type="transmembrane region" description="Helical" evidence="6">
    <location>
        <begin position="187"/>
        <end position="206"/>
    </location>
</feature>
<evidence type="ECO:0000313" key="8">
    <source>
        <dbReference type="EMBL" id="KAG6449363.1"/>
    </source>
</evidence>
<evidence type="ECO:0000259" key="7">
    <source>
        <dbReference type="PROSITE" id="PS50850"/>
    </source>
</evidence>
<dbReference type="PROSITE" id="PS50850">
    <property type="entry name" value="MFS"/>
    <property type="match status" value="1"/>
</dbReference>
<reference evidence="8" key="1">
    <citation type="journal article" date="2016" name="Insect Biochem. Mol. Biol.">
        <title>Multifaceted biological insights from a draft genome sequence of the tobacco hornworm moth, Manduca sexta.</title>
        <authorList>
            <person name="Kanost M.R."/>
            <person name="Arrese E.L."/>
            <person name="Cao X."/>
            <person name="Chen Y.R."/>
            <person name="Chellapilla S."/>
            <person name="Goldsmith M.R."/>
            <person name="Grosse-Wilde E."/>
            <person name="Heckel D.G."/>
            <person name="Herndon N."/>
            <person name="Jiang H."/>
            <person name="Papanicolaou A."/>
            <person name="Qu J."/>
            <person name="Soulages J.L."/>
            <person name="Vogel H."/>
            <person name="Walters J."/>
            <person name="Waterhouse R.M."/>
            <person name="Ahn S.J."/>
            <person name="Almeida F.C."/>
            <person name="An C."/>
            <person name="Aqrawi P."/>
            <person name="Bretschneider A."/>
            <person name="Bryant W.B."/>
            <person name="Bucks S."/>
            <person name="Chao H."/>
            <person name="Chevignon G."/>
            <person name="Christen J.M."/>
            <person name="Clarke D.F."/>
            <person name="Dittmer N.T."/>
            <person name="Ferguson L.C.F."/>
            <person name="Garavelou S."/>
            <person name="Gordon K.H.J."/>
            <person name="Gunaratna R.T."/>
            <person name="Han Y."/>
            <person name="Hauser F."/>
            <person name="He Y."/>
            <person name="Heidel-Fischer H."/>
            <person name="Hirsh A."/>
            <person name="Hu Y."/>
            <person name="Jiang H."/>
            <person name="Kalra D."/>
            <person name="Klinner C."/>
            <person name="Konig C."/>
            <person name="Kovar C."/>
            <person name="Kroll A.R."/>
            <person name="Kuwar S.S."/>
            <person name="Lee S.L."/>
            <person name="Lehman R."/>
            <person name="Li K."/>
            <person name="Li Z."/>
            <person name="Liang H."/>
            <person name="Lovelace S."/>
            <person name="Lu Z."/>
            <person name="Mansfield J.H."/>
            <person name="McCulloch K.J."/>
            <person name="Mathew T."/>
            <person name="Morton B."/>
            <person name="Muzny D.M."/>
            <person name="Neunemann D."/>
            <person name="Ongeri F."/>
            <person name="Pauchet Y."/>
            <person name="Pu L.L."/>
            <person name="Pyrousis I."/>
            <person name="Rao X.J."/>
            <person name="Redding A."/>
            <person name="Roesel C."/>
            <person name="Sanchez-Gracia A."/>
            <person name="Schaack S."/>
            <person name="Shukla A."/>
            <person name="Tetreau G."/>
            <person name="Wang Y."/>
            <person name="Xiong G.H."/>
            <person name="Traut W."/>
            <person name="Walsh T.K."/>
            <person name="Worley K.C."/>
            <person name="Wu D."/>
            <person name="Wu W."/>
            <person name="Wu Y.Q."/>
            <person name="Zhang X."/>
            <person name="Zou Z."/>
            <person name="Zucker H."/>
            <person name="Briscoe A.D."/>
            <person name="Burmester T."/>
            <person name="Clem R.J."/>
            <person name="Feyereisen R."/>
            <person name="Grimmelikhuijzen C.J.P."/>
            <person name="Hamodrakas S.J."/>
            <person name="Hansson B.S."/>
            <person name="Huguet E."/>
            <person name="Jermiin L.S."/>
            <person name="Lan Q."/>
            <person name="Lehman H.K."/>
            <person name="Lorenzen M."/>
            <person name="Merzendorfer H."/>
            <person name="Michalopoulos I."/>
            <person name="Morton D.B."/>
            <person name="Muthukrishnan S."/>
            <person name="Oakeshott J.G."/>
            <person name="Palmer W."/>
            <person name="Park Y."/>
            <person name="Passarelli A.L."/>
            <person name="Rozas J."/>
            <person name="Schwartz L.M."/>
            <person name="Smith W."/>
            <person name="Southgate A."/>
            <person name="Vilcinskas A."/>
            <person name="Vogt R."/>
            <person name="Wang P."/>
            <person name="Werren J."/>
            <person name="Yu X.Q."/>
            <person name="Zhou J.J."/>
            <person name="Brown S.J."/>
            <person name="Scherer S.E."/>
            <person name="Richards S."/>
            <person name="Blissard G.W."/>
        </authorList>
    </citation>
    <scope>NUCLEOTIDE SEQUENCE</scope>
</reference>
<feature type="transmembrane region" description="Helical" evidence="6">
    <location>
        <begin position="52"/>
        <end position="74"/>
    </location>
</feature>
<dbReference type="PANTHER" id="PTHR23511">
    <property type="entry name" value="SYNAPTIC VESICLE GLYCOPROTEIN 2"/>
    <property type="match status" value="1"/>
</dbReference>
<protein>
    <recommendedName>
        <fullName evidence="7">Major facilitator superfamily (MFS) profile domain-containing protein</fullName>
    </recommendedName>
</protein>
<feature type="transmembrane region" description="Helical" evidence="6">
    <location>
        <begin position="458"/>
        <end position="477"/>
    </location>
</feature>
<evidence type="ECO:0000256" key="5">
    <source>
        <dbReference type="ARBA" id="ARBA00023136"/>
    </source>
</evidence>
<feature type="transmembrane region" description="Helical" evidence="6">
    <location>
        <begin position="86"/>
        <end position="105"/>
    </location>
</feature>
<dbReference type="InterPro" id="IPR020846">
    <property type="entry name" value="MFS_dom"/>
</dbReference>
<evidence type="ECO:0000256" key="1">
    <source>
        <dbReference type="ARBA" id="ARBA00004141"/>
    </source>
</evidence>
<organism evidence="8 9">
    <name type="scientific">Manduca sexta</name>
    <name type="common">Tobacco hawkmoth</name>
    <name type="synonym">Tobacco hornworm</name>
    <dbReference type="NCBI Taxonomy" id="7130"/>
    <lineage>
        <taxon>Eukaryota</taxon>
        <taxon>Metazoa</taxon>
        <taxon>Ecdysozoa</taxon>
        <taxon>Arthropoda</taxon>
        <taxon>Hexapoda</taxon>
        <taxon>Insecta</taxon>
        <taxon>Pterygota</taxon>
        <taxon>Neoptera</taxon>
        <taxon>Endopterygota</taxon>
        <taxon>Lepidoptera</taxon>
        <taxon>Glossata</taxon>
        <taxon>Ditrysia</taxon>
        <taxon>Bombycoidea</taxon>
        <taxon>Sphingidae</taxon>
        <taxon>Sphinginae</taxon>
        <taxon>Sphingini</taxon>
        <taxon>Manduca</taxon>
    </lineage>
</organism>
<proteinExistence type="predicted"/>
<keyword evidence="2" id="KW-0813">Transport</keyword>
<feature type="transmembrane region" description="Helical" evidence="6">
    <location>
        <begin position="144"/>
        <end position="167"/>
    </location>
</feature>
<feature type="transmembrane region" description="Helical" evidence="6">
    <location>
        <begin position="371"/>
        <end position="391"/>
    </location>
</feature>
<accession>A0A921Z1P6</accession>
<feature type="transmembrane region" description="Helical" evidence="6">
    <location>
        <begin position="430"/>
        <end position="452"/>
    </location>
</feature>
<keyword evidence="5 6" id="KW-0472">Membrane</keyword>
<feature type="transmembrane region" description="Helical" evidence="6">
    <location>
        <begin position="397"/>
        <end position="418"/>
    </location>
</feature>
<dbReference type="GO" id="GO:0022857">
    <property type="term" value="F:transmembrane transporter activity"/>
    <property type="evidence" value="ECO:0007669"/>
    <property type="project" value="InterPro"/>
</dbReference>
<dbReference type="EMBL" id="JH668373">
    <property type="protein sequence ID" value="KAG6449363.1"/>
    <property type="molecule type" value="Genomic_DNA"/>
</dbReference>
<dbReference type="Pfam" id="PF07690">
    <property type="entry name" value="MFS_1"/>
    <property type="match status" value="1"/>
</dbReference>
<reference evidence="8" key="2">
    <citation type="submission" date="2020-12" db="EMBL/GenBank/DDBJ databases">
        <authorList>
            <person name="Kanost M."/>
        </authorList>
    </citation>
    <scope>NUCLEOTIDE SEQUENCE</scope>
</reference>
<comment type="caution">
    <text evidence="8">The sequence shown here is derived from an EMBL/GenBank/DDBJ whole genome shotgun (WGS) entry which is preliminary data.</text>
</comment>
<dbReference type="InterPro" id="IPR011701">
    <property type="entry name" value="MFS"/>
</dbReference>
<keyword evidence="9" id="KW-1185">Reference proteome</keyword>
<dbReference type="Gene3D" id="1.20.1250.20">
    <property type="entry name" value="MFS general substrate transporter like domains"/>
    <property type="match status" value="1"/>
</dbReference>
<keyword evidence="4 6" id="KW-1133">Transmembrane helix</keyword>
<evidence type="ECO:0000256" key="4">
    <source>
        <dbReference type="ARBA" id="ARBA00022989"/>
    </source>
</evidence>
<comment type="subcellular location">
    <subcellularLocation>
        <location evidence="1">Membrane</location>
        <topology evidence="1">Multi-pass membrane protein</topology>
    </subcellularLocation>
</comment>
<feature type="transmembrane region" description="Helical" evidence="6">
    <location>
        <begin position="281"/>
        <end position="299"/>
    </location>
</feature>
<dbReference type="Proteomes" id="UP000791440">
    <property type="component" value="Unassembled WGS sequence"/>
</dbReference>
<keyword evidence="3 6" id="KW-0812">Transmembrane</keyword>
<name>A0A921Z1P6_MANSE</name>
<evidence type="ECO:0000256" key="6">
    <source>
        <dbReference type="SAM" id="Phobius"/>
    </source>
</evidence>
<evidence type="ECO:0000256" key="3">
    <source>
        <dbReference type="ARBA" id="ARBA00022692"/>
    </source>
</evidence>
<sequence length="487" mass="54023">MENDLDKAIDLAGHSRHNIFILFVSSFIHLAAVLDLLGYCVTVPAASCDLQLGLLEISLLTSVPFAGYLSALPWGYYADTHGRRKAILVSATVGSTIAVITSFSPSFQVMLILKLIGCSFSTASITISITYLGECTSSAYRNKYIFIMNSFNLASDFICYALAYIILRQDFKVDIPFLSITYRPWRLFALVMALMLAFGALMMFFLHESPKFLANKGRIDEALHVMKTAYGVSGTDEDLVLKSLIAADKKQIRTNMSFWNSVVEQTVPIFRPPLVLRTIQLFFLMSVCSSTNNVFFMWFPTMVNSFYSSLSDTQSSFCEKVVTNLTNSDVSLNDTCDDTISNNTIYSGMAFSTFFTVINYASSRLATWRKIVLMTTLVISGLSAVLVDLIYQPVVSMMFFIMIQLSGILVGNVASYFVDLYPTSYRGLGTSLGLMCARITCLTGVNIVGATIVNHCKMTFFGWAIFVFCGVAVAWFLPSDKKKQLPT</sequence>
<dbReference type="PANTHER" id="PTHR23511:SF35">
    <property type="entry name" value="MAJOR FACILITATOR SUPERFAMILY (MFS) PROFILE DOMAIN-CONTAINING PROTEIN"/>
    <property type="match status" value="1"/>
</dbReference>
<dbReference type="GO" id="GO:0016020">
    <property type="term" value="C:membrane"/>
    <property type="evidence" value="ECO:0007669"/>
    <property type="project" value="UniProtKB-SubCell"/>
</dbReference>
<feature type="transmembrane region" description="Helical" evidence="6">
    <location>
        <begin position="111"/>
        <end position="132"/>
    </location>
</feature>